<evidence type="ECO:0008006" key="3">
    <source>
        <dbReference type="Google" id="ProtNLM"/>
    </source>
</evidence>
<dbReference type="EMBL" id="MHTW01000016">
    <property type="protein sequence ID" value="OHA67219.1"/>
    <property type="molecule type" value="Genomic_DNA"/>
</dbReference>
<proteinExistence type="predicted"/>
<comment type="caution">
    <text evidence="1">The sequence shown here is derived from an EMBL/GenBank/DDBJ whole genome shotgun (WGS) entry which is preliminary data.</text>
</comment>
<accession>A0A1G2R4B1</accession>
<dbReference type="AlphaFoldDB" id="A0A1G2R4B1"/>
<evidence type="ECO:0000313" key="2">
    <source>
        <dbReference type="Proteomes" id="UP000176901"/>
    </source>
</evidence>
<evidence type="ECO:0000313" key="1">
    <source>
        <dbReference type="EMBL" id="OHA67219.1"/>
    </source>
</evidence>
<sequence length="287" mass="30661">MKGFTLTELVVVIALSVLLGGLALPALRIGQKNSELDSAVESVVSVLRLAQNRTLASEGASQYGVFFDTAAAPDQYTLFKGATYGSRDAGADEIHALPQGVEMFAVTIPQNFVVFTRVTGAVVNAGSVTLRLLADPAKQASVHISSSGTVQKASAPAASDANRQKDSRHVHVDYAGRVIATATETMRLVFPTAVYDIVIASNMQDGQIFWEGDVLVDGEAQTLRVQTHVLNDPMLGTQFSVTRDKSRNTKALTIEISGDITGDIIRYDSQGQTTQGTSLYASQPLWQ</sequence>
<reference evidence="1 2" key="1">
    <citation type="journal article" date="2016" name="Nat. Commun.">
        <title>Thousands of microbial genomes shed light on interconnected biogeochemical processes in an aquifer system.</title>
        <authorList>
            <person name="Anantharaman K."/>
            <person name="Brown C.T."/>
            <person name="Hug L.A."/>
            <person name="Sharon I."/>
            <person name="Castelle C.J."/>
            <person name="Probst A.J."/>
            <person name="Thomas B.C."/>
            <person name="Singh A."/>
            <person name="Wilkins M.J."/>
            <person name="Karaoz U."/>
            <person name="Brodie E.L."/>
            <person name="Williams K.H."/>
            <person name="Hubbard S.S."/>
            <person name="Banfield J.F."/>
        </authorList>
    </citation>
    <scope>NUCLEOTIDE SEQUENCE [LARGE SCALE GENOMIC DNA]</scope>
</reference>
<dbReference type="Proteomes" id="UP000176901">
    <property type="component" value="Unassembled WGS sequence"/>
</dbReference>
<gene>
    <name evidence="1" type="ORF">A3C82_00960</name>
</gene>
<dbReference type="NCBIfam" id="TIGR02532">
    <property type="entry name" value="IV_pilin_GFxxxE"/>
    <property type="match status" value="1"/>
</dbReference>
<organism evidence="1 2">
    <name type="scientific">Candidatus Wildermuthbacteria bacterium RIFCSPHIGHO2_02_FULL_47_12</name>
    <dbReference type="NCBI Taxonomy" id="1802451"/>
    <lineage>
        <taxon>Bacteria</taxon>
        <taxon>Candidatus Wildermuthiibacteriota</taxon>
    </lineage>
</organism>
<dbReference type="STRING" id="1802451.A3C82_00960"/>
<dbReference type="InterPro" id="IPR045584">
    <property type="entry name" value="Pilin-like"/>
</dbReference>
<dbReference type="InterPro" id="IPR012902">
    <property type="entry name" value="N_methyl_site"/>
</dbReference>
<name>A0A1G2R4B1_9BACT</name>
<dbReference type="SUPFAM" id="SSF54523">
    <property type="entry name" value="Pili subunits"/>
    <property type="match status" value="1"/>
</dbReference>
<protein>
    <recommendedName>
        <fullName evidence="3">General secretion pathway GspH domain-containing protein</fullName>
    </recommendedName>
</protein>